<dbReference type="VEuPathDB" id="FungiDB:SPBR_05726"/>
<feature type="region of interest" description="Disordered" evidence="1">
    <location>
        <begin position="204"/>
        <end position="233"/>
    </location>
</feature>
<dbReference type="GeneID" id="63678910"/>
<feature type="compositionally biased region" description="Low complexity" evidence="1">
    <location>
        <begin position="476"/>
        <end position="490"/>
    </location>
</feature>
<keyword evidence="3" id="KW-1185">Reference proteome</keyword>
<dbReference type="RefSeq" id="XP_040622285.1">
    <property type="nucleotide sequence ID" value="XM_040763989.1"/>
</dbReference>
<feature type="region of interest" description="Disordered" evidence="1">
    <location>
        <begin position="45"/>
        <end position="152"/>
    </location>
</feature>
<evidence type="ECO:0000256" key="1">
    <source>
        <dbReference type="SAM" id="MobiDB-lite"/>
    </source>
</evidence>
<dbReference type="Proteomes" id="UP000031575">
    <property type="component" value="Unassembled WGS sequence"/>
</dbReference>
<name>A0A0C2J5K6_9PEZI</name>
<feature type="compositionally biased region" description="Low complexity" evidence="1">
    <location>
        <begin position="128"/>
        <end position="142"/>
    </location>
</feature>
<dbReference type="HOGENOM" id="CLU_499829_0_0_1"/>
<sequence length="545" mass="58902">MARAFVSNRQAPLSPRSPIATEAIGAQRASRPRALFRASSFLNLRSNSSFGSSTSGTSASQARKREDGDDQSWTPNPQSPRETAPSGKPWFEFGVLGRRVSSRAASNKSDGHEPDRDRATEAGGQHNAPAAESSPKAPPRAAHTAKQHDWKQWDREADAKLSRLVNESDLTWHRPSFKQIIESLHLAAMSGETVPTIPKMDWQSAQALSTAPSSKRRPDLPPLPSPKVVNLDHPIPGRYRSHITQAIEGFQDMQYTLDMTKTRLDEAREAHERDLDQFADLSKEWAAREERFTAEIRRLRYSLAAAGVAKQARGADGRRDTSHGAEQSAGGMLVAQNDLPGVNQKAIDTITKKYGRNESGQRTADGSSHETSKKKKKIRVATKPNRTGDGAVPTERATSASEQRVEAYAAATSNALPVSSGSSSSTSSSDEDLVMYEYNKARSLSHSANGEDEAQNGGNEGPAFQDQSEQAGSRGQAGHAEPPEHAAAGQGLQQHITNAQGIELTTQLVAGDSTSFTEAIVTTDNGAFDSGGRFVQQRVERASSF</sequence>
<feature type="region of interest" description="Disordered" evidence="1">
    <location>
        <begin position="1"/>
        <end position="32"/>
    </location>
</feature>
<gene>
    <name evidence="2" type="ORF">SPBR_05726</name>
</gene>
<accession>A0A0C2J5K6</accession>
<dbReference type="EMBL" id="AWTV01000004">
    <property type="protein sequence ID" value="KIH94275.1"/>
    <property type="molecule type" value="Genomic_DNA"/>
</dbReference>
<evidence type="ECO:0000313" key="3">
    <source>
        <dbReference type="Proteomes" id="UP000031575"/>
    </source>
</evidence>
<dbReference type="AlphaFoldDB" id="A0A0C2J5K6"/>
<proteinExistence type="predicted"/>
<evidence type="ECO:0000313" key="2">
    <source>
        <dbReference type="EMBL" id="KIH94275.1"/>
    </source>
</evidence>
<feature type="region of interest" description="Disordered" evidence="1">
    <location>
        <begin position="307"/>
        <end position="406"/>
    </location>
</feature>
<feature type="compositionally biased region" description="Low complexity" evidence="1">
    <location>
        <begin position="45"/>
        <end position="60"/>
    </location>
</feature>
<feature type="region of interest" description="Disordered" evidence="1">
    <location>
        <begin position="443"/>
        <end position="490"/>
    </location>
</feature>
<organism evidence="2 3">
    <name type="scientific">Sporothrix brasiliensis 5110</name>
    <dbReference type="NCBI Taxonomy" id="1398154"/>
    <lineage>
        <taxon>Eukaryota</taxon>
        <taxon>Fungi</taxon>
        <taxon>Dikarya</taxon>
        <taxon>Ascomycota</taxon>
        <taxon>Pezizomycotina</taxon>
        <taxon>Sordariomycetes</taxon>
        <taxon>Sordariomycetidae</taxon>
        <taxon>Ophiostomatales</taxon>
        <taxon>Ophiostomataceae</taxon>
        <taxon>Sporothrix</taxon>
    </lineage>
</organism>
<reference evidence="2 3" key="1">
    <citation type="journal article" date="2014" name="BMC Genomics">
        <title>Comparative genomics of the major fungal agents of human and animal Sporotrichosis: Sporothrix schenckii and Sporothrix brasiliensis.</title>
        <authorList>
            <person name="Teixeira M.M."/>
            <person name="de Almeida L.G."/>
            <person name="Kubitschek-Barreira P."/>
            <person name="Alves F.L."/>
            <person name="Kioshima E.S."/>
            <person name="Abadio A.K."/>
            <person name="Fernandes L."/>
            <person name="Derengowski L.S."/>
            <person name="Ferreira K.S."/>
            <person name="Souza R.C."/>
            <person name="Ruiz J.C."/>
            <person name="de Andrade N.C."/>
            <person name="Paes H.C."/>
            <person name="Nicola A.M."/>
            <person name="Albuquerque P."/>
            <person name="Gerber A.L."/>
            <person name="Martins V.P."/>
            <person name="Peconick L.D."/>
            <person name="Neto A.V."/>
            <person name="Chaucanez C.B."/>
            <person name="Silva P.A."/>
            <person name="Cunha O.L."/>
            <person name="de Oliveira F.F."/>
            <person name="dos Santos T.C."/>
            <person name="Barros A.L."/>
            <person name="Soares M.A."/>
            <person name="de Oliveira L.M."/>
            <person name="Marini M.M."/>
            <person name="Villalobos-Duno H."/>
            <person name="Cunha M.M."/>
            <person name="de Hoog S."/>
            <person name="da Silveira J.F."/>
            <person name="Henrissat B."/>
            <person name="Nino-Vega G.A."/>
            <person name="Cisalpino P.S."/>
            <person name="Mora-Montes H.M."/>
            <person name="Almeida S.R."/>
            <person name="Stajich J.E."/>
            <person name="Lopes-Bezerra L.M."/>
            <person name="Vasconcelos A.T."/>
            <person name="Felipe M.S."/>
        </authorList>
    </citation>
    <scope>NUCLEOTIDE SEQUENCE [LARGE SCALE GENOMIC DNA]</scope>
    <source>
        <strain evidence="2 3">5110</strain>
    </source>
</reference>
<dbReference type="OrthoDB" id="5430717at2759"/>
<protein>
    <submittedName>
        <fullName evidence="2">Uncharacterized protein</fullName>
    </submittedName>
</protein>
<feature type="compositionally biased region" description="Basic and acidic residues" evidence="1">
    <location>
        <begin position="313"/>
        <end position="323"/>
    </location>
</feature>
<feature type="compositionally biased region" description="Polar residues" evidence="1">
    <location>
        <begin position="71"/>
        <end position="81"/>
    </location>
</feature>
<comment type="caution">
    <text evidence="2">The sequence shown here is derived from an EMBL/GenBank/DDBJ whole genome shotgun (WGS) entry which is preliminary data.</text>
</comment>
<feature type="compositionally biased region" description="Basic and acidic residues" evidence="1">
    <location>
        <begin position="109"/>
        <end position="120"/>
    </location>
</feature>
<feature type="compositionally biased region" description="Polar residues" evidence="1">
    <location>
        <begin position="204"/>
        <end position="213"/>
    </location>
</feature>